<dbReference type="EMBL" id="SMOL01000157">
    <property type="protein sequence ID" value="KAB2626603.1"/>
    <property type="molecule type" value="Genomic_DNA"/>
</dbReference>
<name>A0A5N5HJ49_9ROSA</name>
<evidence type="ECO:0000313" key="3">
    <source>
        <dbReference type="EMBL" id="KAB2626603.1"/>
    </source>
</evidence>
<feature type="domain" description="VQ" evidence="2">
    <location>
        <begin position="52"/>
        <end position="70"/>
    </location>
</feature>
<dbReference type="PANTHER" id="PTHR34794:SF1">
    <property type="entry name" value="OS10G0101800 PROTEIN"/>
    <property type="match status" value="1"/>
</dbReference>
<feature type="region of interest" description="Disordered" evidence="1">
    <location>
        <begin position="1"/>
        <end position="52"/>
    </location>
</feature>
<keyword evidence="4" id="KW-1185">Reference proteome</keyword>
<reference evidence="4" key="2">
    <citation type="submission" date="2019-10" db="EMBL/GenBank/DDBJ databases">
        <title>A de novo genome assembly of a pear dwarfing rootstock.</title>
        <authorList>
            <person name="Wang F."/>
            <person name="Wang J."/>
            <person name="Li S."/>
            <person name="Zhang Y."/>
            <person name="Fang M."/>
            <person name="Ma L."/>
            <person name="Zhao Y."/>
            <person name="Jiang S."/>
        </authorList>
    </citation>
    <scope>NUCLEOTIDE SEQUENCE [LARGE SCALE GENOMIC DNA]</scope>
</reference>
<protein>
    <submittedName>
        <fullName evidence="3">Serine-rich protein-like</fullName>
    </submittedName>
</protein>
<reference evidence="3 4" key="3">
    <citation type="submission" date="2019-11" db="EMBL/GenBank/DDBJ databases">
        <title>A de novo genome assembly of a pear dwarfing rootstock.</title>
        <authorList>
            <person name="Wang F."/>
            <person name="Wang J."/>
            <person name="Li S."/>
            <person name="Zhang Y."/>
            <person name="Fang M."/>
            <person name="Ma L."/>
            <person name="Zhao Y."/>
            <person name="Jiang S."/>
        </authorList>
    </citation>
    <scope>NUCLEOTIDE SEQUENCE [LARGE SCALE GENOMIC DNA]</scope>
    <source>
        <strain evidence="3">S2</strain>
        <tissue evidence="3">Leaf</tissue>
    </source>
</reference>
<feature type="compositionally biased region" description="Basic residues" evidence="1">
    <location>
        <begin position="30"/>
        <end position="40"/>
    </location>
</feature>
<organism evidence="3 4">
    <name type="scientific">Pyrus ussuriensis x Pyrus communis</name>
    <dbReference type="NCBI Taxonomy" id="2448454"/>
    <lineage>
        <taxon>Eukaryota</taxon>
        <taxon>Viridiplantae</taxon>
        <taxon>Streptophyta</taxon>
        <taxon>Embryophyta</taxon>
        <taxon>Tracheophyta</taxon>
        <taxon>Spermatophyta</taxon>
        <taxon>Magnoliopsida</taxon>
        <taxon>eudicotyledons</taxon>
        <taxon>Gunneridae</taxon>
        <taxon>Pentapetalae</taxon>
        <taxon>rosids</taxon>
        <taxon>fabids</taxon>
        <taxon>Rosales</taxon>
        <taxon>Rosaceae</taxon>
        <taxon>Amygdaloideae</taxon>
        <taxon>Maleae</taxon>
        <taxon>Pyrus</taxon>
    </lineage>
</organism>
<dbReference type="InterPro" id="IPR008889">
    <property type="entry name" value="VQ"/>
</dbReference>
<feature type="compositionally biased region" description="Low complexity" evidence="1">
    <location>
        <begin position="1"/>
        <end position="22"/>
    </location>
</feature>
<dbReference type="OrthoDB" id="689462at2759"/>
<comment type="caution">
    <text evidence="3">The sequence shown here is derived from an EMBL/GenBank/DDBJ whole genome shotgun (WGS) entry which is preliminary data.</text>
</comment>
<dbReference type="Pfam" id="PF05678">
    <property type="entry name" value="VQ"/>
    <property type="match status" value="1"/>
</dbReference>
<evidence type="ECO:0000256" key="1">
    <source>
        <dbReference type="SAM" id="MobiDB-lite"/>
    </source>
</evidence>
<evidence type="ECO:0000259" key="2">
    <source>
        <dbReference type="Pfam" id="PF05678"/>
    </source>
</evidence>
<reference evidence="3 4" key="1">
    <citation type="submission" date="2019-09" db="EMBL/GenBank/DDBJ databases">
        <authorList>
            <person name="Ou C."/>
        </authorList>
    </citation>
    <scope>NUCLEOTIDE SEQUENCE [LARGE SCALE GENOMIC DNA]</scope>
    <source>
        <strain evidence="3">S2</strain>
        <tissue evidence="3">Leaf</tissue>
    </source>
</reference>
<dbReference type="Proteomes" id="UP000327157">
    <property type="component" value="Chromosome 2"/>
</dbReference>
<dbReference type="AlphaFoldDB" id="A0A5N5HJ49"/>
<dbReference type="InterPro" id="IPR039610">
    <property type="entry name" value="VQ29"/>
</dbReference>
<sequence>MESYSSSSTTSSTTTYLSQTTQRTKDPLHSVRKSSSKPWKKPAVAPLPPTLPSVYKVDPINFRELVHSLTTAPEFLEPRSLQSVAPPPIDTNVSSLPNNVPSSQIENVSTAPNHVSSSSCSSAAPEISSSFSVIYKELSDTLELSPMPRHEKVQDSTVDSSCLRLNLRSPSSNHWVSWESSSLEDSTVL</sequence>
<evidence type="ECO:0000313" key="4">
    <source>
        <dbReference type="Proteomes" id="UP000327157"/>
    </source>
</evidence>
<dbReference type="PANTHER" id="PTHR34794">
    <property type="entry name" value="EXPRESSED PROTEIN"/>
    <property type="match status" value="1"/>
</dbReference>
<gene>
    <name evidence="3" type="ORF">D8674_020221</name>
</gene>
<accession>A0A5N5HJ49</accession>
<proteinExistence type="predicted"/>